<accession>A0A1X7J677</accession>
<protein>
    <submittedName>
        <fullName evidence="10">Nickel transport system permease protein</fullName>
    </submittedName>
</protein>
<keyword evidence="4 8" id="KW-0812">Transmembrane</keyword>
<comment type="similarity">
    <text evidence="7">Belongs to the binding-protein-dependent transport system permease family. OppBC subfamily.</text>
</comment>
<dbReference type="AlphaFoldDB" id="A0A1X7J677"/>
<evidence type="ECO:0000256" key="1">
    <source>
        <dbReference type="ARBA" id="ARBA00004651"/>
    </source>
</evidence>
<dbReference type="Gene3D" id="1.10.3720.10">
    <property type="entry name" value="MetI-like"/>
    <property type="match status" value="1"/>
</dbReference>
<name>A0A1X7J677_9BACT</name>
<evidence type="ECO:0000256" key="5">
    <source>
        <dbReference type="ARBA" id="ARBA00022989"/>
    </source>
</evidence>
<evidence type="ECO:0000256" key="7">
    <source>
        <dbReference type="ARBA" id="ARBA00024202"/>
    </source>
</evidence>
<dbReference type="RefSeq" id="WP_085544218.1">
    <property type="nucleotide sequence ID" value="NZ_FXBB01000008.1"/>
</dbReference>
<dbReference type="PROSITE" id="PS50928">
    <property type="entry name" value="ABC_TM1"/>
    <property type="match status" value="1"/>
</dbReference>
<dbReference type="InterPro" id="IPR000515">
    <property type="entry name" value="MetI-like"/>
</dbReference>
<dbReference type="PANTHER" id="PTHR43386:SF1">
    <property type="entry name" value="D,D-DIPEPTIDE TRANSPORT SYSTEM PERMEASE PROTEIN DDPC-RELATED"/>
    <property type="match status" value="1"/>
</dbReference>
<feature type="transmembrane region" description="Helical" evidence="8">
    <location>
        <begin position="201"/>
        <end position="225"/>
    </location>
</feature>
<evidence type="ECO:0000256" key="6">
    <source>
        <dbReference type="ARBA" id="ARBA00023136"/>
    </source>
</evidence>
<feature type="transmembrane region" description="Helical" evidence="8">
    <location>
        <begin position="102"/>
        <end position="123"/>
    </location>
</feature>
<keyword evidence="6 8" id="KW-0472">Membrane</keyword>
<dbReference type="NCBIfam" id="NF045474">
    <property type="entry name" value="Opp2C"/>
    <property type="match status" value="1"/>
</dbReference>
<dbReference type="GO" id="GO:0071916">
    <property type="term" value="F:dipeptide transmembrane transporter activity"/>
    <property type="evidence" value="ECO:0007669"/>
    <property type="project" value="TreeGrafter"/>
</dbReference>
<evidence type="ECO:0000313" key="10">
    <source>
        <dbReference type="EMBL" id="SMG22898.1"/>
    </source>
</evidence>
<dbReference type="NCBIfam" id="NF007738">
    <property type="entry name" value="PRK10417.1"/>
    <property type="match status" value="1"/>
</dbReference>
<evidence type="ECO:0000256" key="8">
    <source>
        <dbReference type="RuleBase" id="RU363032"/>
    </source>
</evidence>
<dbReference type="InterPro" id="IPR035906">
    <property type="entry name" value="MetI-like_sf"/>
</dbReference>
<keyword evidence="11" id="KW-1185">Reference proteome</keyword>
<feature type="transmembrane region" description="Helical" evidence="8">
    <location>
        <begin position="237"/>
        <end position="256"/>
    </location>
</feature>
<dbReference type="InterPro" id="IPR050366">
    <property type="entry name" value="BP-dependent_transpt_permease"/>
</dbReference>
<evidence type="ECO:0000313" key="11">
    <source>
        <dbReference type="Proteomes" id="UP000193355"/>
    </source>
</evidence>
<keyword evidence="3" id="KW-1003">Cell membrane</keyword>
<evidence type="ECO:0000256" key="3">
    <source>
        <dbReference type="ARBA" id="ARBA00022475"/>
    </source>
</evidence>
<dbReference type="SUPFAM" id="SSF161098">
    <property type="entry name" value="MetI-like"/>
    <property type="match status" value="1"/>
</dbReference>
<evidence type="ECO:0000259" key="9">
    <source>
        <dbReference type="PROSITE" id="PS50928"/>
    </source>
</evidence>
<feature type="domain" description="ABC transmembrane type-1" evidence="9">
    <location>
        <begin position="67"/>
        <end position="256"/>
    </location>
</feature>
<keyword evidence="5 8" id="KW-1133">Transmembrane helix</keyword>
<sequence length="273" mass="29576">MTLNRNTAIAGVLLALLLVSAMGASWITPWDPTEVDLSLKFAPPSGEHLLGCDHLGRDVLARLVHGARTSLGAVSVILGIVIGLGFFVGTTAGYFGGRLDTLLMRFCDVFLTFPTFILAMFLIGVLGTGMTNVILAVALTHWAWYARLVRSMVLSIRHRDYIMASRVSGTGSWGIMFRHIMPSVMSQLAILATMDIGHMMLHVSGLSFLGLGITPPMAEWGVMIADSRQFIWSHPELILYPGIMIFVTVMACNMLGDSLRDSIDPALASEVAP</sequence>
<keyword evidence="2 8" id="KW-0813">Transport</keyword>
<dbReference type="PANTHER" id="PTHR43386">
    <property type="entry name" value="OLIGOPEPTIDE TRANSPORT SYSTEM PERMEASE PROTEIN APPC"/>
    <property type="match status" value="1"/>
</dbReference>
<reference evidence="11" key="1">
    <citation type="submission" date="2017-04" db="EMBL/GenBank/DDBJ databases">
        <authorList>
            <person name="Varghese N."/>
            <person name="Submissions S."/>
        </authorList>
    </citation>
    <scope>NUCLEOTIDE SEQUENCE [LARGE SCALE GENOMIC DNA]</scope>
    <source>
        <strain evidence="11">USBA 82</strain>
    </source>
</reference>
<dbReference type="OrthoDB" id="9797472at2"/>
<dbReference type="Pfam" id="PF00528">
    <property type="entry name" value="BPD_transp_1"/>
    <property type="match status" value="1"/>
</dbReference>
<proteinExistence type="inferred from homology"/>
<dbReference type="EMBL" id="FXBB01000008">
    <property type="protein sequence ID" value="SMG22898.1"/>
    <property type="molecule type" value="Genomic_DNA"/>
</dbReference>
<feature type="transmembrane region" description="Helical" evidence="8">
    <location>
        <begin position="71"/>
        <end position="95"/>
    </location>
</feature>
<dbReference type="InterPro" id="IPR053385">
    <property type="entry name" value="ABC_transport_permease"/>
</dbReference>
<dbReference type="STRING" id="561720.SAMN06275492_10876"/>
<dbReference type="Proteomes" id="UP000193355">
    <property type="component" value="Unassembled WGS sequence"/>
</dbReference>
<dbReference type="CDD" id="cd06261">
    <property type="entry name" value="TM_PBP2"/>
    <property type="match status" value="1"/>
</dbReference>
<organism evidence="10 11">
    <name type="scientific">Dethiosulfovibrio salsuginis</name>
    <dbReference type="NCBI Taxonomy" id="561720"/>
    <lineage>
        <taxon>Bacteria</taxon>
        <taxon>Thermotogati</taxon>
        <taxon>Synergistota</taxon>
        <taxon>Synergistia</taxon>
        <taxon>Synergistales</taxon>
        <taxon>Dethiosulfovibrionaceae</taxon>
        <taxon>Dethiosulfovibrio</taxon>
    </lineage>
</organism>
<comment type="subcellular location">
    <subcellularLocation>
        <location evidence="1 8">Cell membrane</location>
        <topology evidence="1 8">Multi-pass membrane protein</topology>
    </subcellularLocation>
</comment>
<dbReference type="GO" id="GO:0005886">
    <property type="term" value="C:plasma membrane"/>
    <property type="evidence" value="ECO:0007669"/>
    <property type="project" value="UniProtKB-SubCell"/>
</dbReference>
<gene>
    <name evidence="10" type="ORF">SAMN06275492_10876</name>
</gene>
<evidence type="ECO:0000256" key="2">
    <source>
        <dbReference type="ARBA" id="ARBA00022448"/>
    </source>
</evidence>
<evidence type="ECO:0000256" key="4">
    <source>
        <dbReference type="ARBA" id="ARBA00022692"/>
    </source>
</evidence>